<protein>
    <submittedName>
        <fullName evidence="2">Uncharacterized protein</fullName>
    </submittedName>
</protein>
<reference evidence="2" key="2">
    <citation type="submission" date="2020-11" db="EMBL/GenBank/DDBJ databases">
        <authorList>
            <person name="McCartney M.A."/>
            <person name="Auch B."/>
            <person name="Kono T."/>
            <person name="Mallez S."/>
            <person name="Becker A."/>
            <person name="Gohl D.M."/>
            <person name="Silverstein K.A.T."/>
            <person name="Koren S."/>
            <person name="Bechman K.B."/>
            <person name="Herman A."/>
            <person name="Abrahante J.E."/>
            <person name="Garbe J."/>
        </authorList>
    </citation>
    <scope>NUCLEOTIDE SEQUENCE</scope>
    <source>
        <strain evidence="2">Duluth1</strain>
        <tissue evidence="2">Whole animal</tissue>
    </source>
</reference>
<name>A0A9D4BUZ9_DREPO</name>
<dbReference type="EMBL" id="JAIWYP010000014">
    <property type="protein sequence ID" value="KAH3710012.1"/>
    <property type="molecule type" value="Genomic_DNA"/>
</dbReference>
<organism evidence="2 3">
    <name type="scientific">Dreissena polymorpha</name>
    <name type="common">Zebra mussel</name>
    <name type="synonym">Mytilus polymorpha</name>
    <dbReference type="NCBI Taxonomy" id="45954"/>
    <lineage>
        <taxon>Eukaryota</taxon>
        <taxon>Metazoa</taxon>
        <taxon>Spiralia</taxon>
        <taxon>Lophotrochozoa</taxon>
        <taxon>Mollusca</taxon>
        <taxon>Bivalvia</taxon>
        <taxon>Autobranchia</taxon>
        <taxon>Heteroconchia</taxon>
        <taxon>Euheterodonta</taxon>
        <taxon>Imparidentia</taxon>
        <taxon>Neoheterodontei</taxon>
        <taxon>Myida</taxon>
        <taxon>Dreissenoidea</taxon>
        <taxon>Dreissenidae</taxon>
        <taxon>Dreissena</taxon>
    </lineage>
</organism>
<keyword evidence="3" id="KW-1185">Reference proteome</keyword>
<sequence>MFQGETKYPFKHLGGEEQARDYLFAQKSPVPRAGFEPGTFRSLEQHPTTRPPSPQTTVPNVSRIHTFDPFLNSPFIDQYEDLRERK</sequence>
<reference evidence="2" key="1">
    <citation type="journal article" date="2019" name="bioRxiv">
        <title>The Genome of the Zebra Mussel, Dreissena polymorpha: A Resource for Invasive Species Research.</title>
        <authorList>
            <person name="McCartney M.A."/>
            <person name="Auch B."/>
            <person name="Kono T."/>
            <person name="Mallez S."/>
            <person name="Zhang Y."/>
            <person name="Obille A."/>
            <person name="Becker A."/>
            <person name="Abrahante J.E."/>
            <person name="Garbe J."/>
            <person name="Badalamenti J.P."/>
            <person name="Herman A."/>
            <person name="Mangelson H."/>
            <person name="Liachko I."/>
            <person name="Sullivan S."/>
            <person name="Sone E.D."/>
            <person name="Koren S."/>
            <person name="Silverstein K.A.T."/>
            <person name="Beckman K.B."/>
            <person name="Gohl D.M."/>
        </authorList>
    </citation>
    <scope>NUCLEOTIDE SEQUENCE</scope>
    <source>
        <strain evidence="2">Duluth1</strain>
        <tissue evidence="2">Whole animal</tissue>
    </source>
</reference>
<dbReference type="Proteomes" id="UP000828390">
    <property type="component" value="Unassembled WGS sequence"/>
</dbReference>
<proteinExistence type="predicted"/>
<evidence type="ECO:0000256" key="1">
    <source>
        <dbReference type="SAM" id="MobiDB-lite"/>
    </source>
</evidence>
<evidence type="ECO:0000313" key="2">
    <source>
        <dbReference type="EMBL" id="KAH3710012.1"/>
    </source>
</evidence>
<evidence type="ECO:0000313" key="3">
    <source>
        <dbReference type="Proteomes" id="UP000828390"/>
    </source>
</evidence>
<feature type="region of interest" description="Disordered" evidence="1">
    <location>
        <begin position="33"/>
        <end position="59"/>
    </location>
</feature>
<dbReference type="AlphaFoldDB" id="A0A9D4BUZ9"/>
<gene>
    <name evidence="2" type="ORF">DPMN_069478</name>
</gene>
<comment type="caution">
    <text evidence="2">The sequence shown here is derived from an EMBL/GenBank/DDBJ whole genome shotgun (WGS) entry which is preliminary data.</text>
</comment>
<accession>A0A9D4BUZ9</accession>